<dbReference type="Gene3D" id="1.10.510.40">
    <property type="match status" value="1"/>
</dbReference>
<dbReference type="PANTHER" id="PTHR34384">
    <property type="entry name" value="L-2,3-DIAMINOPROPANOATE--CITRATE LIGASE"/>
    <property type="match status" value="1"/>
</dbReference>
<reference evidence="4" key="1">
    <citation type="journal article" date="2017" name="Nat. Microbiol.">
        <title>Global analysis of biosynthetic gene clusters reveals vast potential of secondary metabolite production in Penicillium species.</title>
        <authorList>
            <person name="Nielsen J.C."/>
            <person name="Grijseels S."/>
            <person name="Prigent S."/>
            <person name="Ji B."/>
            <person name="Dainat J."/>
            <person name="Nielsen K.F."/>
            <person name="Frisvad J.C."/>
            <person name="Workman M."/>
            <person name="Nielsen J."/>
        </authorList>
    </citation>
    <scope>NUCLEOTIDE SEQUENCE [LARGE SCALE GENOMIC DNA]</scope>
    <source>
        <strain evidence="4">IBT 29486</strain>
    </source>
</reference>
<dbReference type="PANTHER" id="PTHR34384:SF5">
    <property type="entry name" value="L-2,3-DIAMINOPROPANOATE--CITRATE LIGASE"/>
    <property type="match status" value="1"/>
</dbReference>
<dbReference type="AlphaFoldDB" id="A0A1V6REK9"/>
<dbReference type="Proteomes" id="UP000191518">
    <property type="component" value="Unassembled WGS sequence"/>
</dbReference>
<dbReference type="InterPro" id="IPR037455">
    <property type="entry name" value="LucA/IucC-like"/>
</dbReference>
<dbReference type="InterPro" id="IPR022770">
    <property type="entry name" value="IucA/IucC-like_C"/>
</dbReference>
<evidence type="ECO:0000259" key="1">
    <source>
        <dbReference type="Pfam" id="PF04183"/>
    </source>
</evidence>
<comment type="caution">
    <text evidence="3">The sequence shown here is derived from an EMBL/GenBank/DDBJ whole genome shotgun (WGS) entry which is preliminary data.</text>
</comment>
<dbReference type="Pfam" id="PF06276">
    <property type="entry name" value="FhuF"/>
    <property type="match status" value="1"/>
</dbReference>
<dbReference type="GO" id="GO:0019290">
    <property type="term" value="P:siderophore biosynthetic process"/>
    <property type="evidence" value="ECO:0007669"/>
    <property type="project" value="InterPro"/>
</dbReference>
<dbReference type="InterPro" id="IPR007310">
    <property type="entry name" value="Aerobactin_biosyn_IucA/IucC_N"/>
</dbReference>
<evidence type="ECO:0000259" key="2">
    <source>
        <dbReference type="Pfam" id="PF06276"/>
    </source>
</evidence>
<organism evidence="3 4">
    <name type="scientific">Penicillium vulpinum</name>
    <dbReference type="NCBI Taxonomy" id="29845"/>
    <lineage>
        <taxon>Eukaryota</taxon>
        <taxon>Fungi</taxon>
        <taxon>Dikarya</taxon>
        <taxon>Ascomycota</taxon>
        <taxon>Pezizomycotina</taxon>
        <taxon>Eurotiomycetes</taxon>
        <taxon>Eurotiomycetidae</taxon>
        <taxon>Eurotiales</taxon>
        <taxon>Aspergillaceae</taxon>
        <taxon>Penicillium</taxon>
    </lineage>
</organism>
<dbReference type="Pfam" id="PF04183">
    <property type="entry name" value="IucA_IucC"/>
    <property type="match status" value="1"/>
</dbReference>
<proteinExistence type="predicted"/>
<dbReference type="STRING" id="29845.A0A1V6REK9"/>
<keyword evidence="4" id="KW-1185">Reference proteome</keyword>
<dbReference type="EMBL" id="MDYP01000055">
    <property type="protein sequence ID" value="OQE00245.1"/>
    <property type="molecule type" value="Genomic_DNA"/>
</dbReference>
<feature type="domain" description="Aerobactin siderophore biosynthesis IucA/IucC-like C-terminal" evidence="2">
    <location>
        <begin position="345"/>
        <end position="488"/>
    </location>
</feature>
<name>A0A1V6REK9_9EURO</name>
<evidence type="ECO:0000313" key="4">
    <source>
        <dbReference type="Proteomes" id="UP000191518"/>
    </source>
</evidence>
<gene>
    <name evidence="3" type="ORF">PENVUL_c055G01188</name>
</gene>
<protein>
    <submittedName>
        <fullName evidence="3">Uncharacterized protein</fullName>
    </submittedName>
</protein>
<dbReference type="OrthoDB" id="2117718at2759"/>
<evidence type="ECO:0000313" key="3">
    <source>
        <dbReference type="EMBL" id="OQE00245.1"/>
    </source>
</evidence>
<dbReference type="GO" id="GO:0016881">
    <property type="term" value="F:acid-amino acid ligase activity"/>
    <property type="evidence" value="ECO:0007669"/>
    <property type="project" value="UniProtKB-ARBA"/>
</dbReference>
<accession>A0A1V6REK9</accession>
<sequence length="507" mass="56338">MTVSLEKRRADLSSLCRVAACLINEHLVHAHISETSITLSHPQSDSSIIVQCVDSGIENGAIYPSQLRGVVTSEGTPIKDGASLLSLYGSWAKQDVSLLCEQLENSTNNLEALYKKSRTPLGINSSPLDWEQSIIEGEPQDPWHRCTYPAVLDFFAANIHLVVVPRVDVTTVGDYDTWINQVVPKEVEIDREKHVVIPVHEEQLPCVTGEFKDIPVLPGSIAGRPQSSLRTLSFSLTNEICIKMPLSVKILGRVRNIYPHEIMLGSRLEPVWRIVEDAAMSMGGSLIIVREYAAAATQSENLGCIIRQSIESIVKKTGDAVIVCAALIEHADAIWGDMANKAVVLRDYCSHLFHAFLPSVLLHGMALQAHPQNILVRVDRVTRKVKGFVYRDLTHMAVHVPKFRESTSLDMDIGPSKSLEQVYENILRMVVHASTGSVIQAFGLGNEGWKIAREELEKMIPADHKLARRIFFEKPTRPAQAYLTRNMAGEVRTTTKVNMLHHCQKTA</sequence>
<feature type="domain" description="Aerobactin siderophore biosynthesis IucA/IucC N-terminal" evidence="1">
    <location>
        <begin position="187"/>
        <end position="328"/>
    </location>
</feature>